<dbReference type="PANTHER" id="PTHR10340:SF57">
    <property type="entry name" value="METALLOPHOS DOMAIN-CONTAINING PROTEIN"/>
    <property type="match status" value="1"/>
</dbReference>
<feature type="chain" id="PRO_5042901778" evidence="10">
    <location>
        <begin position="18"/>
        <end position="454"/>
    </location>
</feature>
<evidence type="ECO:0000313" key="13">
    <source>
        <dbReference type="EMBL" id="KAK6185874.1"/>
    </source>
</evidence>
<keyword evidence="14" id="KW-1185">Reference proteome</keyword>
<dbReference type="GO" id="GO:0005615">
    <property type="term" value="C:extracellular space"/>
    <property type="evidence" value="ECO:0007669"/>
    <property type="project" value="TreeGrafter"/>
</dbReference>
<evidence type="ECO:0000256" key="1">
    <source>
        <dbReference type="ARBA" id="ARBA00001947"/>
    </source>
</evidence>
<protein>
    <submittedName>
        <fullName evidence="13">Uncharacterized protein</fullName>
    </submittedName>
</protein>
<dbReference type="PANTHER" id="PTHR10340">
    <property type="entry name" value="SPHINGOMYELIN PHOSPHODIESTERASE"/>
    <property type="match status" value="1"/>
</dbReference>
<gene>
    <name evidence="13" type="ORF">SNE40_008015</name>
</gene>
<keyword evidence="6 10" id="KW-0732">Signal</keyword>
<dbReference type="InterPro" id="IPR041805">
    <property type="entry name" value="ASMase/PPN1_MPP"/>
</dbReference>
<keyword evidence="9" id="KW-0325">Glycoprotein</keyword>
<dbReference type="EMBL" id="JAZGQO010000006">
    <property type="protein sequence ID" value="KAK6185874.1"/>
    <property type="molecule type" value="Genomic_DNA"/>
</dbReference>
<keyword evidence="5" id="KW-0479">Metal-binding</keyword>
<dbReference type="InterPro" id="IPR029052">
    <property type="entry name" value="Metallo-depent_PP-like"/>
</dbReference>
<keyword evidence="7" id="KW-0378">Hydrolase</keyword>
<keyword evidence="4" id="KW-0964">Secreted</keyword>
<evidence type="ECO:0000256" key="3">
    <source>
        <dbReference type="ARBA" id="ARBA00008234"/>
    </source>
</evidence>
<dbReference type="Gene3D" id="3.60.21.10">
    <property type="match status" value="1"/>
</dbReference>
<feature type="domain" description="Sphingomyelin phosphodiesterase C-terminal" evidence="12">
    <location>
        <begin position="290"/>
        <end position="422"/>
    </location>
</feature>
<evidence type="ECO:0000259" key="12">
    <source>
        <dbReference type="Pfam" id="PF19272"/>
    </source>
</evidence>
<name>A0AAN8K0A9_PATCE</name>
<feature type="domain" description="Calcineurin-like phosphoesterase" evidence="11">
    <location>
        <begin position="24"/>
        <end position="273"/>
    </location>
</feature>
<evidence type="ECO:0000256" key="10">
    <source>
        <dbReference type="SAM" id="SignalP"/>
    </source>
</evidence>
<evidence type="ECO:0000259" key="11">
    <source>
        <dbReference type="Pfam" id="PF00149"/>
    </source>
</evidence>
<evidence type="ECO:0000256" key="9">
    <source>
        <dbReference type="ARBA" id="ARBA00023180"/>
    </source>
</evidence>
<dbReference type="Pfam" id="PF00149">
    <property type="entry name" value="Metallophos"/>
    <property type="match status" value="1"/>
</dbReference>
<accession>A0AAN8K0A9</accession>
<dbReference type="GO" id="GO:0008081">
    <property type="term" value="F:phosphoric diester hydrolase activity"/>
    <property type="evidence" value="ECO:0007669"/>
    <property type="project" value="TreeGrafter"/>
</dbReference>
<evidence type="ECO:0000256" key="8">
    <source>
        <dbReference type="ARBA" id="ARBA00022833"/>
    </source>
</evidence>
<comment type="similarity">
    <text evidence="3">Belongs to the acid sphingomyelinase family.</text>
</comment>
<dbReference type="Pfam" id="PF19272">
    <property type="entry name" value="ASMase_C"/>
    <property type="match status" value="1"/>
</dbReference>
<proteinExistence type="inferred from homology"/>
<comment type="subcellular location">
    <subcellularLocation>
        <location evidence="2">Secreted</location>
    </subcellularLocation>
</comment>
<keyword evidence="8" id="KW-0862">Zinc</keyword>
<sequence>MKLMVVLMCMTAIPVNSLQNIGWIWHVTDFHYDFSYWSDQFSCNNEVTSPGIYGDYWCDSPWLLIKDSIESMKEIRPDVDFLIWTGDNIGHIHDEHLSIDQNMDTFRNITNELKRQFPNIPTYATLGNHDYYPSDQFSPNTSEIYQRIGEMWKDWINDTEQVEQFKNGGFYSVKTKYGLRILGLNTNLYYTSNKVTTNLTDPAGQFAWLDQQLTTAKTNNEKVIITAHIPPGIHTPSNVLWFRSNFNERFLNIIKSHVNDDTIKVAYYGHNHADGFKIVYKTDGTPAFPVFNGPSVTPWRYKIPVATGPPHNPGIRLISYDRTTGQPINILTYYINLPESNANNKTDWKLEYNFTHAYGIDDVTAPSIHKLTERMVKDRSLVDMYYKYKDVSVTNSPACDDNCRNSILCGFSKSKMDEFNSCKDSYTGSANTVLKPAPVIITTSMCLMYFMHMK</sequence>
<organism evidence="13 14">
    <name type="scientific">Patella caerulea</name>
    <name type="common">Rayed Mediterranean limpet</name>
    <dbReference type="NCBI Taxonomy" id="87958"/>
    <lineage>
        <taxon>Eukaryota</taxon>
        <taxon>Metazoa</taxon>
        <taxon>Spiralia</taxon>
        <taxon>Lophotrochozoa</taxon>
        <taxon>Mollusca</taxon>
        <taxon>Gastropoda</taxon>
        <taxon>Patellogastropoda</taxon>
        <taxon>Patelloidea</taxon>
        <taxon>Patellidae</taxon>
        <taxon>Patella</taxon>
    </lineage>
</organism>
<comment type="cofactor">
    <cofactor evidence="1">
        <name>Zn(2+)</name>
        <dbReference type="ChEBI" id="CHEBI:29105"/>
    </cofactor>
</comment>
<dbReference type="InterPro" id="IPR004843">
    <property type="entry name" value="Calcineurin-like_PHP"/>
</dbReference>
<comment type="caution">
    <text evidence="13">The sequence shown here is derived from an EMBL/GenBank/DDBJ whole genome shotgun (WGS) entry which is preliminary data.</text>
</comment>
<dbReference type="CDD" id="cd00842">
    <property type="entry name" value="MPP_ASMase"/>
    <property type="match status" value="1"/>
</dbReference>
<evidence type="ECO:0000256" key="7">
    <source>
        <dbReference type="ARBA" id="ARBA00022801"/>
    </source>
</evidence>
<dbReference type="AlphaFoldDB" id="A0AAN8K0A9"/>
<evidence type="ECO:0000313" key="14">
    <source>
        <dbReference type="Proteomes" id="UP001347796"/>
    </source>
</evidence>
<reference evidence="13 14" key="1">
    <citation type="submission" date="2024-01" db="EMBL/GenBank/DDBJ databases">
        <title>The genome of the rayed Mediterranean limpet Patella caerulea (Linnaeus, 1758).</title>
        <authorList>
            <person name="Anh-Thu Weber A."/>
            <person name="Halstead-Nussloch G."/>
        </authorList>
    </citation>
    <scope>NUCLEOTIDE SEQUENCE [LARGE SCALE GENOMIC DNA]</scope>
    <source>
        <strain evidence="13">AATW-2023a</strain>
        <tissue evidence="13">Whole specimen</tissue>
    </source>
</reference>
<dbReference type="GO" id="GO:0046872">
    <property type="term" value="F:metal ion binding"/>
    <property type="evidence" value="ECO:0007669"/>
    <property type="project" value="UniProtKB-KW"/>
</dbReference>
<evidence type="ECO:0000256" key="5">
    <source>
        <dbReference type="ARBA" id="ARBA00022723"/>
    </source>
</evidence>
<dbReference type="SUPFAM" id="SSF56300">
    <property type="entry name" value="Metallo-dependent phosphatases"/>
    <property type="match status" value="1"/>
</dbReference>
<evidence type="ECO:0000256" key="4">
    <source>
        <dbReference type="ARBA" id="ARBA00022525"/>
    </source>
</evidence>
<evidence type="ECO:0000256" key="2">
    <source>
        <dbReference type="ARBA" id="ARBA00004613"/>
    </source>
</evidence>
<evidence type="ECO:0000256" key="6">
    <source>
        <dbReference type="ARBA" id="ARBA00022729"/>
    </source>
</evidence>
<feature type="signal peptide" evidence="10">
    <location>
        <begin position="1"/>
        <end position="17"/>
    </location>
</feature>
<dbReference type="InterPro" id="IPR045473">
    <property type="entry name" value="ASM_C"/>
</dbReference>
<dbReference type="Proteomes" id="UP001347796">
    <property type="component" value="Unassembled WGS sequence"/>
</dbReference>